<dbReference type="AlphaFoldDB" id="A0A233VA70"/>
<reference evidence="3" key="1">
    <citation type="submission" date="2017-04" db="EMBL/GenBank/DDBJ databases">
        <title>Finegoldia magna isolated from orthopedic joint implant-associated infections.</title>
        <authorList>
            <person name="Bjorklund S."/>
            <person name="Bruggemann H."/>
            <person name="Jensen A."/>
            <person name="Hellmark B."/>
            <person name="Soderquist B."/>
        </authorList>
    </citation>
    <scope>NUCLEOTIDE SEQUENCE [LARGE SCALE GENOMIC DNA]</scope>
    <source>
        <strain evidence="3">CCUG 54800</strain>
    </source>
</reference>
<dbReference type="Gene3D" id="3.40.50.720">
    <property type="entry name" value="NAD(P)-binding Rossmann-like Domain"/>
    <property type="match status" value="1"/>
</dbReference>
<dbReference type="RefSeq" id="WP_094205032.1">
    <property type="nucleotide sequence ID" value="NZ_NDYC01000003.1"/>
</dbReference>
<evidence type="ECO:0000313" key="3">
    <source>
        <dbReference type="Proteomes" id="UP000215413"/>
    </source>
</evidence>
<dbReference type="GO" id="GO:0061503">
    <property type="term" value="F:tRNA threonylcarbamoyladenosine dehydratase"/>
    <property type="evidence" value="ECO:0007669"/>
    <property type="project" value="TreeGrafter"/>
</dbReference>
<dbReference type="EMBL" id="NDYC01000003">
    <property type="protein sequence ID" value="OXZ29266.1"/>
    <property type="molecule type" value="Genomic_DNA"/>
</dbReference>
<comment type="caution">
    <text evidence="2">The sequence shown here is derived from an EMBL/GenBank/DDBJ whole genome shotgun (WGS) entry which is preliminary data.</text>
</comment>
<feature type="domain" description="THIF-type NAD/FAD binding fold" evidence="1">
    <location>
        <begin position="13"/>
        <end position="160"/>
    </location>
</feature>
<dbReference type="PANTHER" id="PTHR43267:SF3">
    <property type="entry name" value="THIF PROTEIN"/>
    <property type="match status" value="1"/>
</dbReference>
<gene>
    <name evidence="2" type="ORF">B9N49_00235</name>
</gene>
<dbReference type="PANTHER" id="PTHR43267">
    <property type="entry name" value="TRNA THREONYLCARBAMOYLADENOSINE DEHYDRATASE"/>
    <property type="match status" value="1"/>
</dbReference>
<dbReference type="NCBIfam" id="NF006395">
    <property type="entry name" value="PRK08644.1"/>
    <property type="match status" value="1"/>
</dbReference>
<organism evidence="2 3">
    <name type="scientific">Finegoldia magna</name>
    <name type="common">Peptostreptococcus magnus</name>
    <dbReference type="NCBI Taxonomy" id="1260"/>
    <lineage>
        <taxon>Bacteria</taxon>
        <taxon>Bacillati</taxon>
        <taxon>Bacillota</taxon>
        <taxon>Tissierellia</taxon>
        <taxon>Tissierellales</taxon>
        <taxon>Peptoniphilaceae</taxon>
        <taxon>Finegoldia</taxon>
    </lineage>
</organism>
<dbReference type="InterPro" id="IPR045886">
    <property type="entry name" value="ThiF/MoeB/HesA"/>
</dbReference>
<dbReference type="Pfam" id="PF00899">
    <property type="entry name" value="ThiF"/>
    <property type="match status" value="1"/>
</dbReference>
<sequence length="198" mass="22257">MQEIFKRQIPEHTDIFRKSKILILGCGGLGTNSCFLLAKSGIGTIKIVDYDTVEYSNLNRQIYRPTDVGKYKVDAFKEICDEFLPFANISVENIKITENNIDELTDGYDIVLEALDDEYAKSLVLEHFIGTDKKLISVSGIGGVKKLDMKIKKMNNIVVCGDFETKTDIGLYYPNVMMAASTQAIIALNWLLEENNGR</sequence>
<dbReference type="SUPFAM" id="SSF69572">
    <property type="entry name" value="Activating enzymes of the ubiquitin-like proteins"/>
    <property type="match status" value="1"/>
</dbReference>
<evidence type="ECO:0000313" key="2">
    <source>
        <dbReference type="EMBL" id="OXZ29266.1"/>
    </source>
</evidence>
<accession>A0A233VA70</accession>
<dbReference type="GO" id="GO:0061504">
    <property type="term" value="P:cyclic threonylcarbamoyladenosine biosynthetic process"/>
    <property type="evidence" value="ECO:0007669"/>
    <property type="project" value="TreeGrafter"/>
</dbReference>
<dbReference type="Proteomes" id="UP000215413">
    <property type="component" value="Unassembled WGS sequence"/>
</dbReference>
<name>A0A233VA70_FINMA</name>
<protein>
    <submittedName>
        <fullName evidence="2">Thiamine biosynthesis protein ThiF</fullName>
    </submittedName>
</protein>
<dbReference type="InterPro" id="IPR035985">
    <property type="entry name" value="Ubiquitin-activating_enz"/>
</dbReference>
<proteinExistence type="predicted"/>
<dbReference type="InterPro" id="IPR000594">
    <property type="entry name" value="ThiF_NAD_FAD-bd"/>
</dbReference>
<evidence type="ECO:0000259" key="1">
    <source>
        <dbReference type="Pfam" id="PF00899"/>
    </source>
</evidence>
<dbReference type="GO" id="GO:0008641">
    <property type="term" value="F:ubiquitin-like modifier activating enzyme activity"/>
    <property type="evidence" value="ECO:0007669"/>
    <property type="project" value="InterPro"/>
</dbReference>